<accession>A0ABY0V7X6</accession>
<keyword evidence="10" id="KW-0862">Zinc</keyword>
<dbReference type="EMBL" id="LT629792">
    <property type="protein sequence ID" value="SDT95070.1"/>
    <property type="molecule type" value="Genomic_DNA"/>
</dbReference>
<evidence type="ECO:0000256" key="12">
    <source>
        <dbReference type="ARBA" id="ARBA00029811"/>
    </source>
</evidence>
<dbReference type="InterPro" id="IPR024571">
    <property type="entry name" value="ERAP1-like_C_dom"/>
</dbReference>
<keyword evidence="8" id="KW-0479">Metal-binding</keyword>
<dbReference type="InterPro" id="IPR045357">
    <property type="entry name" value="Aminopeptidase_N-like_N"/>
</dbReference>
<evidence type="ECO:0000256" key="9">
    <source>
        <dbReference type="ARBA" id="ARBA00022801"/>
    </source>
</evidence>
<dbReference type="Pfam" id="PF11838">
    <property type="entry name" value="ERAP1_C"/>
    <property type="match status" value="1"/>
</dbReference>
<feature type="domain" description="Aminopeptidase N-like N-terminal" evidence="16">
    <location>
        <begin position="82"/>
        <end position="187"/>
    </location>
</feature>
<evidence type="ECO:0000256" key="5">
    <source>
        <dbReference type="ARBA" id="ARBA00015611"/>
    </source>
</evidence>
<dbReference type="Proteomes" id="UP000198976">
    <property type="component" value="Chromosome I"/>
</dbReference>
<dbReference type="InterPro" id="IPR014782">
    <property type="entry name" value="Peptidase_M1_dom"/>
</dbReference>
<evidence type="ECO:0000256" key="10">
    <source>
        <dbReference type="ARBA" id="ARBA00022833"/>
    </source>
</evidence>
<gene>
    <name evidence="17" type="ORF">SAMN04489714_1166</name>
</gene>
<keyword evidence="7" id="KW-0645">Protease</keyword>
<protein>
    <recommendedName>
        <fullName evidence="5">Aminopeptidase N</fullName>
        <ecNumber evidence="4">3.4.11.2</ecNumber>
    </recommendedName>
    <alternativeName>
        <fullName evidence="12">Alanine aminopeptidase</fullName>
    </alternativeName>
    <alternativeName>
        <fullName evidence="13">Lysyl aminopeptidase</fullName>
    </alternativeName>
</protein>
<evidence type="ECO:0000256" key="4">
    <source>
        <dbReference type="ARBA" id="ARBA00012564"/>
    </source>
</evidence>
<dbReference type="InterPro" id="IPR050344">
    <property type="entry name" value="Peptidase_M1_aminopeptidases"/>
</dbReference>
<evidence type="ECO:0000313" key="17">
    <source>
        <dbReference type="EMBL" id="SDT95070.1"/>
    </source>
</evidence>
<organism evidence="17 18">
    <name type="scientific">Schaalia radingae</name>
    <dbReference type="NCBI Taxonomy" id="131110"/>
    <lineage>
        <taxon>Bacteria</taxon>
        <taxon>Bacillati</taxon>
        <taxon>Actinomycetota</taxon>
        <taxon>Actinomycetes</taxon>
        <taxon>Actinomycetales</taxon>
        <taxon>Actinomycetaceae</taxon>
        <taxon>Schaalia</taxon>
    </lineage>
</organism>
<evidence type="ECO:0000256" key="2">
    <source>
        <dbReference type="ARBA" id="ARBA00001947"/>
    </source>
</evidence>
<feature type="domain" description="ERAP1-like C-terminal" evidence="15">
    <location>
        <begin position="526"/>
        <end position="842"/>
    </location>
</feature>
<name>A0ABY0V7X6_9ACTO</name>
<sequence length="854" mass="95817">MFNLTRSQARQRAQTVSVSHIDVTVDLTRAGDLDETHYPVTSVFTMTLNRPSTFVDVVGTVDEVLVDDAPHAFHHDGSRLDLDDLPISRPITLTVRAHCSFSRTGEGLHRYLDPEDHRIYLYTQFEPTDARRAWPCMDQPDIKPRWTFHVLAPKEWTVTSNGIDTPTDAGTFIRHDFFTTPPLSSYITAVVAGQWAVVDGGTWEGGAGDGTHVAIPLRLMCRAALAPFMDDDDILTVTRQGLNFYHQHYGVTFPWGSYDQVFVPEYNLGAMENPGCVTFNEHLLSRDTPTFAQRQHRANTILHEMCHMWFGDLVTPAWWDDLWLKESFADHQGTNTAAHATAYTGEWTSFAIGRKAWAYEQDQYPTTHPIAADIPDVEAAKNNFDGITYAKGAAVLKQLFVTLGEDAFFAGARLYFTRHANGATKLTDLLKALEETSGKDLTEWSRLWLETSGPSRLSVDVQFDHSGRLSRFDLVQDRLVRPHTLEVSTWAIDEGALRRTHTYSLHTEAARIRITDDTLSRGECDLIVLNDHDLTYAICRFDAHSADTALAYIGTCPDPLTRAVVWANLWNMVRDGLMRADRYVRAVLTQALTEDHDAVVDRLLSSVQYAIAHYCPRSQRAALHEQVVATALDILSHTTTVDPQRLWLGALLSSAPWCPLSPAATSTITAVAGRHSIHGLEIGPELAWRARRALAARGDVDRARLDQWLDNERTGETTIFHARAVAALPTATIREQSWKRVLTGDISNEETSAILFGLAESTWEGDELDREFFAHLADFWATHSIGMGIRFVRAGAPHHVDCDDPDAVATLVNEYEQWLEGNTDAPAALRRLVIENFDDVQRAQRVQELWEETL</sequence>
<evidence type="ECO:0000256" key="8">
    <source>
        <dbReference type="ARBA" id="ARBA00022723"/>
    </source>
</evidence>
<dbReference type="RefSeq" id="WP_092648607.1">
    <property type="nucleotide sequence ID" value="NZ_LT629792.1"/>
</dbReference>
<comment type="catalytic activity">
    <reaction evidence="1">
        <text>Release of an N-terminal amino acid, Xaa-|-Yaa- from a peptide, amide or arylamide. Xaa is preferably Ala, but may be most amino acids including Pro (slow action). When a terminal hydrophobic residue is followed by a prolyl residue, the two may be released as an intact Xaa-Pro dipeptide.</text>
        <dbReference type="EC" id="3.4.11.2"/>
    </reaction>
</comment>
<dbReference type="Pfam" id="PF01433">
    <property type="entry name" value="Peptidase_M1"/>
    <property type="match status" value="1"/>
</dbReference>
<proteinExistence type="inferred from homology"/>
<dbReference type="InterPro" id="IPR012778">
    <property type="entry name" value="Pept_M1_aminopeptidase"/>
</dbReference>
<dbReference type="PANTHER" id="PTHR11533:SF174">
    <property type="entry name" value="PUROMYCIN-SENSITIVE AMINOPEPTIDASE-RELATED"/>
    <property type="match status" value="1"/>
</dbReference>
<dbReference type="InterPro" id="IPR042097">
    <property type="entry name" value="Aminopeptidase_N-like_N_sf"/>
</dbReference>
<feature type="domain" description="Peptidase M1 membrane alanine aminopeptidase" evidence="14">
    <location>
        <begin position="237"/>
        <end position="448"/>
    </location>
</feature>
<dbReference type="GO" id="GO:0004177">
    <property type="term" value="F:aminopeptidase activity"/>
    <property type="evidence" value="ECO:0007669"/>
    <property type="project" value="UniProtKB-KW"/>
</dbReference>
<keyword evidence="18" id="KW-1185">Reference proteome</keyword>
<comment type="similarity">
    <text evidence="3">Belongs to the peptidase M1 family.</text>
</comment>
<evidence type="ECO:0000256" key="6">
    <source>
        <dbReference type="ARBA" id="ARBA00022438"/>
    </source>
</evidence>
<dbReference type="NCBIfam" id="TIGR02412">
    <property type="entry name" value="pepN_strep_liv"/>
    <property type="match status" value="1"/>
</dbReference>
<dbReference type="PANTHER" id="PTHR11533">
    <property type="entry name" value="PROTEASE M1 ZINC METALLOPROTEASE"/>
    <property type="match status" value="1"/>
</dbReference>
<dbReference type="SUPFAM" id="SSF55486">
    <property type="entry name" value="Metalloproteases ('zincins'), catalytic domain"/>
    <property type="match status" value="1"/>
</dbReference>
<evidence type="ECO:0000256" key="11">
    <source>
        <dbReference type="ARBA" id="ARBA00023049"/>
    </source>
</evidence>
<dbReference type="SUPFAM" id="SSF63737">
    <property type="entry name" value="Leukotriene A4 hydrolase N-terminal domain"/>
    <property type="match status" value="1"/>
</dbReference>
<dbReference type="Pfam" id="PF17900">
    <property type="entry name" value="Peptidase_M1_N"/>
    <property type="match status" value="1"/>
</dbReference>
<evidence type="ECO:0000256" key="3">
    <source>
        <dbReference type="ARBA" id="ARBA00010136"/>
    </source>
</evidence>
<evidence type="ECO:0000313" key="18">
    <source>
        <dbReference type="Proteomes" id="UP000198976"/>
    </source>
</evidence>
<dbReference type="CDD" id="cd09602">
    <property type="entry name" value="M1_APN"/>
    <property type="match status" value="1"/>
</dbReference>
<evidence type="ECO:0000256" key="13">
    <source>
        <dbReference type="ARBA" id="ARBA00031533"/>
    </source>
</evidence>
<keyword evidence="9" id="KW-0378">Hydrolase</keyword>
<evidence type="ECO:0000259" key="15">
    <source>
        <dbReference type="Pfam" id="PF11838"/>
    </source>
</evidence>
<evidence type="ECO:0000259" key="16">
    <source>
        <dbReference type="Pfam" id="PF17900"/>
    </source>
</evidence>
<keyword evidence="6 17" id="KW-0031">Aminopeptidase</keyword>
<dbReference type="Gene3D" id="2.60.40.1730">
    <property type="entry name" value="tricorn interacting facor f3 domain"/>
    <property type="match status" value="1"/>
</dbReference>
<evidence type="ECO:0000256" key="7">
    <source>
        <dbReference type="ARBA" id="ARBA00022670"/>
    </source>
</evidence>
<dbReference type="InterPro" id="IPR027268">
    <property type="entry name" value="Peptidase_M4/M1_CTD_sf"/>
</dbReference>
<dbReference type="PRINTS" id="PR00756">
    <property type="entry name" value="ALADIPTASE"/>
</dbReference>
<dbReference type="EC" id="3.4.11.2" evidence="4"/>
<dbReference type="Gene3D" id="1.10.390.10">
    <property type="entry name" value="Neutral Protease Domain 2"/>
    <property type="match status" value="1"/>
</dbReference>
<dbReference type="InterPro" id="IPR001930">
    <property type="entry name" value="Peptidase_M1"/>
</dbReference>
<keyword evidence="11" id="KW-0482">Metalloprotease</keyword>
<evidence type="ECO:0000259" key="14">
    <source>
        <dbReference type="Pfam" id="PF01433"/>
    </source>
</evidence>
<comment type="cofactor">
    <cofactor evidence="2">
        <name>Zn(2+)</name>
        <dbReference type="ChEBI" id="CHEBI:29105"/>
    </cofactor>
</comment>
<evidence type="ECO:0000256" key="1">
    <source>
        <dbReference type="ARBA" id="ARBA00000098"/>
    </source>
</evidence>
<reference evidence="17 18" key="1">
    <citation type="submission" date="2016-10" db="EMBL/GenBank/DDBJ databases">
        <authorList>
            <person name="Varghese N."/>
            <person name="Submissions S."/>
        </authorList>
    </citation>
    <scope>NUCLEOTIDE SEQUENCE [LARGE SCALE GENOMIC DNA]</scope>
    <source>
        <strain evidence="17 18">DSM 9169</strain>
    </source>
</reference>